<evidence type="ECO:0000313" key="3">
    <source>
        <dbReference type="Proteomes" id="UP000265520"/>
    </source>
</evidence>
<accession>A0A392P4W9</accession>
<feature type="non-terminal residue" evidence="2">
    <location>
        <position position="1"/>
    </location>
</feature>
<evidence type="ECO:0000256" key="1">
    <source>
        <dbReference type="SAM" id="Phobius"/>
    </source>
</evidence>
<protein>
    <submittedName>
        <fullName evidence="2">Uncharacterized protein</fullName>
    </submittedName>
</protein>
<keyword evidence="1" id="KW-0472">Membrane</keyword>
<keyword evidence="3" id="KW-1185">Reference proteome</keyword>
<dbReference type="EMBL" id="LXQA010064253">
    <property type="protein sequence ID" value="MCI07113.1"/>
    <property type="molecule type" value="Genomic_DNA"/>
</dbReference>
<feature type="transmembrane region" description="Helical" evidence="1">
    <location>
        <begin position="21"/>
        <end position="40"/>
    </location>
</feature>
<dbReference type="Proteomes" id="UP000265520">
    <property type="component" value="Unassembled WGS sequence"/>
</dbReference>
<organism evidence="2 3">
    <name type="scientific">Trifolium medium</name>
    <dbReference type="NCBI Taxonomy" id="97028"/>
    <lineage>
        <taxon>Eukaryota</taxon>
        <taxon>Viridiplantae</taxon>
        <taxon>Streptophyta</taxon>
        <taxon>Embryophyta</taxon>
        <taxon>Tracheophyta</taxon>
        <taxon>Spermatophyta</taxon>
        <taxon>Magnoliopsida</taxon>
        <taxon>eudicotyledons</taxon>
        <taxon>Gunneridae</taxon>
        <taxon>Pentapetalae</taxon>
        <taxon>rosids</taxon>
        <taxon>fabids</taxon>
        <taxon>Fabales</taxon>
        <taxon>Fabaceae</taxon>
        <taxon>Papilionoideae</taxon>
        <taxon>50 kb inversion clade</taxon>
        <taxon>NPAAA clade</taxon>
        <taxon>Hologalegina</taxon>
        <taxon>IRL clade</taxon>
        <taxon>Trifolieae</taxon>
        <taxon>Trifolium</taxon>
    </lineage>
</organism>
<comment type="caution">
    <text evidence="2">The sequence shown here is derived from an EMBL/GenBank/DDBJ whole genome shotgun (WGS) entry which is preliminary data.</text>
</comment>
<name>A0A392P4W9_9FABA</name>
<keyword evidence="1" id="KW-1133">Transmembrane helix</keyword>
<sequence>KVMESPAAPIIRALKKFMSKGSLTFFNVCFVRGLTWWMGFRSSSQSRMLNGGTMK</sequence>
<dbReference type="AlphaFoldDB" id="A0A392P4W9"/>
<keyword evidence="1" id="KW-0812">Transmembrane</keyword>
<evidence type="ECO:0000313" key="2">
    <source>
        <dbReference type="EMBL" id="MCI07113.1"/>
    </source>
</evidence>
<proteinExistence type="predicted"/>
<reference evidence="2 3" key="1">
    <citation type="journal article" date="2018" name="Front. Plant Sci.">
        <title>Red Clover (Trifolium pratense) and Zigzag Clover (T. medium) - A Picture of Genomic Similarities and Differences.</title>
        <authorList>
            <person name="Dluhosova J."/>
            <person name="Istvanek J."/>
            <person name="Nedelnik J."/>
            <person name="Repkova J."/>
        </authorList>
    </citation>
    <scope>NUCLEOTIDE SEQUENCE [LARGE SCALE GENOMIC DNA]</scope>
    <source>
        <strain evidence="3">cv. 10/8</strain>
        <tissue evidence="2">Leaf</tissue>
    </source>
</reference>